<proteinExistence type="predicted"/>
<dbReference type="SUPFAM" id="SSF55909">
    <property type="entry name" value="Pentein"/>
    <property type="match status" value="1"/>
</dbReference>
<reference evidence="1 3" key="1">
    <citation type="journal article" date="2014" name="Genome Announc.">
        <title>Draft Genome Sequence of Bacillus alcalophilus AV1934, a Classic Alkaliphile Isolated from Human Feces in 1934.</title>
        <authorList>
            <person name="Attie O."/>
            <person name="Jayaprakash A."/>
            <person name="Shah H."/>
            <person name="Paulsen I.T."/>
            <person name="Morino M."/>
            <person name="Takahashi Y."/>
            <person name="Narumi I."/>
            <person name="Sachidanandam R."/>
            <person name="Satoh K."/>
            <person name="Ito M."/>
            <person name="Krulwich T.A."/>
        </authorList>
    </citation>
    <scope>NUCLEOTIDE SEQUENCE [LARGE SCALE GENOMIC DNA]</scope>
    <source>
        <strain evidence="1 3">AV1934</strain>
    </source>
</reference>
<accession>A0A094WHT7</accession>
<dbReference type="PANTHER" id="PTHR47271:SF2">
    <property type="entry name" value="ARGININE DEIMINASE"/>
    <property type="match status" value="1"/>
</dbReference>
<dbReference type="OrthoDB" id="9814070at2"/>
<evidence type="ECO:0008006" key="5">
    <source>
        <dbReference type="Google" id="ProtNLM"/>
    </source>
</evidence>
<dbReference type="Proteomes" id="UP000002754">
    <property type="component" value="Unassembled WGS sequence"/>
</dbReference>
<reference evidence="2 4" key="2">
    <citation type="submission" date="2014-01" db="EMBL/GenBank/DDBJ databases">
        <title>Draft genome sequencing of Bacillus alcalophilus CGMCC 1.3604.</title>
        <authorList>
            <person name="Yang J."/>
            <person name="Diao L."/>
            <person name="Yang S."/>
        </authorList>
    </citation>
    <scope>NUCLEOTIDE SEQUENCE [LARGE SCALE GENOMIC DNA]</scope>
    <source>
        <strain evidence="2 4">CGMCC 1.3604</strain>
    </source>
</reference>
<dbReference type="EMBL" id="ALPT02000031">
    <property type="protein sequence ID" value="KGA97354.1"/>
    <property type="molecule type" value="Genomic_DNA"/>
</dbReference>
<evidence type="ECO:0000313" key="2">
    <source>
        <dbReference type="EMBL" id="THG90378.1"/>
    </source>
</evidence>
<dbReference type="Gene3D" id="3.75.10.10">
    <property type="entry name" value="L-arginine/glycine Amidinotransferase, Chain A"/>
    <property type="match status" value="1"/>
</dbReference>
<dbReference type="eggNOG" id="COG1834">
    <property type="taxonomic scope" value="Bacteria"/>
</dbReference>
<dbReference type="PANTHER" id="PTHR47271">
    <property type="entry name" value="ARGININE DEIMINASE"/>
    <property type="match status" value="1"/>
</dbReference>
<protein>
    <recommendedName>
        <fullName evidence="5">N-Dimethylarginine dimethylaminohydrolase</fullName>
    </recommendedName>
</protein>
<name>A0A094WHT7_ALKAL</name>
<dbReference type="GO" id="GO:0016990">
    <property type="term" value="F:arginine deiminase activity"/>
    <property type="evidence" value="ECO:0007669"/>
    <property type="project" value="TreeGrafter"/>
</dbReference>
<sequence>MSLINCHSEFAALKSVILCQPTNMAIKDAINDIQAHYEQENIDKELALVEHRQLTKVLEDHEITVKFIPADKKCPEQVFTRDIGFVIEETLYVGNLKREIRKRESECLINFLREEKLPYTKVEIGTIEGGDVIVHNNQVFIGDSSRTAKATVDALAKSHPEHTFHLINFDDRFLHLDCVFNPISENEALIYPKAISAESLDVLNKQFDLIEVTTREQFTLAVNVLSIGQKKVIALPKNRETNDKLRQRGYDIIEVDFSEIIKSGGSFRCVTLPIKRI</sequence>
<comment type="caution">
    <text evidence="1">The sequence shown here is derived from an EMBL/GenBank/DDBJ whole genome shotgun (WGS) entry which is preliminary data.</text>
</comment>
<gene>
    <name evidence="2" type="ORF">AJ85_11035</name>
    <name evidence="1" type="ORF">BALCAV_0210605</name>
</gene>
<keyword evidence="3" id="KW-1185">Reference proteome</keyword>
<dbReference type="GO" id="GO:0019546">
    <property type="term" value="P:L-arginine deiminase pathway"/>
    <property type="evidence" value="ECO:0007669"/>
    <property type="project" value="TreeGrafter"/>
</dbReference>
<evidence type="ECO:0000313" key="3">
    <source>
        <dbReference type="Proteomes" id="UP000002754"/>
    </source>
</evidence>
<organism evidence="1 3">
    <name type="scientific">Alkalihalobacillus alcalophilus ATCC 27647 = CGMCC 1.3604</name>
    <dbReference type="NCBI Taxonomy" id="1218173"/>
    <lineage>
        <taxon>Bacteria</taxon>
        <taxon>Bacillati</taxon>
        <taxon>Bacillota</taxon>
        <taxon>Bacilli</taxon>
        <taxon>Bacillales</taxon>
        <taxon>Bacillaceae</taxon>
        <taxon>Alkalihalobacillus</taxon>
    </lineage>
</organism>
<evidence type="ECO:0000313" key="4">
    <source>
        <dbReference type="Proteomes" id="UP000297014"/>
    </source>
</evidence>
<dbReference type="RefSeq" id="WP_003321405.1">
    <property type="nucleotide sequence ID" value="NZ_ALPT02000031.1"/>
</dbReference>
<dbReference type="STRING" id="1218173.BALCAV_0210605"/>
<dbReference type="EMBL" id="JALP01000157">
    <property type="protein sequence ID" value="THG90378.1"/>
    <property type="molecule type" value="Genomic_DNA"/>
</dbReference>
<dbReference type="AlphaFoldDB" id="A0A094WHT7"/>
<evidence type="ECO:0000313" key="1">
    <source>
        <dbReference type="EMBL" id="KGA97354.1"/>
    </source>
</evidence>
<dbReference type="Pfam" id="PF19420">
    <property type="entry name" value="DDAH_eukar"/>
    <property type="match status" value="1"/>
</dbReference>
<dbReference type="Proteomes" id="UP000297014">
    <property type="component" value="Unassembled WGS sequence"/>
</dbReference>